<proteinExistence type="predicted"/>
<comment type="caution">
    <text evidence="2">The sequence shown here is derived from an EMBL/GenBank/DDBJ whole genome shotgun (WGS) entry which is preliminary data.</text>
</comment>
<gene>
    <name evidence="2" type="ORF">ACFSR5_16865</name>
</gene>
<reference evidence="3" key="1">
    <citation type="journal article" date="2019" name="Int. J. Syst. Evol. Microbiol.">
        <title>The Global Catalogue of Microorganisms (GCM) 10K type strain sequencing project: providing services to taxonomists for standard genome sequencing and annotation.</title>
        <authorList>
            <consortium name="The Broad Institute Genomics Platform"/>
            <consortium name="The Broad Institute Genome Sequencing Center for Infectious Disease"/>
            <person name="Wu L."/>
            <person name="Ma J."/>
        </authorList>
    </citation>
    <scope>NUCLEOTIDE SEQUENCE [LARGE SCALE GENOMIC DNA]</scope>
    <source>
        <strain evidence="3">KCTC 42662</strain>
    </source>
</reference>
<feature type="transmembrane region" description="Helical" evidence="1">
    <location>
        <begin position="12"/>
        <end position="29"/>
    </location>
</feature>
<sequence>MANSKKDRRYTMVNTLFVVLPTTLITAVLSGFMKGWTVDNWTGELLKSWLFSLPIVYACVLFLLPLASKLTNKILERKENV</sequence>
<dbReference type="Proteomes" id="UP001597545">
    <property type="component" value="Unassembled WGS sequence"/>
</dbReference>
<dbReference type="Pfam" id="PF11391">
    <property type="entry name" value="DUF2798"/>
    <property type="match status" value="1"/>
</dbReference>
<evidence type="ECO:0000313" key="2">
    <source>
        <dbReference type="EMBL" id="MFD2549323.1"/>
    </source>
</evidence>
<protein>
    <submittedName>
        <fullName evidence="2">DUF2798 domain-containing protein</fullName>
    </submittedName>
</protein>
<keyword evidence="3" id="KW-1185">Reference proteome</keyword>
<keyword evidence="1" id="KW-0812">Transmembrane</keyword>
<evidence type="ECO:0000313" key="3">
    <source>
        <dbReference type="Proteomes" id="UP001597545"/>
    </source>
</evidence>
<evidence type="ECO:0000256" key="1">
    <source>
        <dbReference type="SAM" id="Phobius"/>
    </source>
</evidence>
<keyword evidence="1" id="KW-0472">Membrane</keyword>
<dbReference type="EMBL" id="JBHULR010000015">
    <property type="protein sequence ID" value="MFD2549323.1"/>
    <property type="molecule type" value="Genomic_DNA"/>
</dbReference>
<organism evidence="2 3">
    <name type="scientific">Sphingobacterium suaedae</name>
    <dbReference type="NCBI Taxonomy" id="1686402"/>
    <lineage>
        <taxon>Bacteria</taxon>
        <taxon>Pseudomonadati</taxon>
        <taxon>Bacteroidota</taxon>
        <taxon>Sphingobacteriia</taxon>
        <taxon>Sphingobacteriales</taxon>
        <taxon>Sphingobacteriaceae</taxon>
        <taxon>Sphingobacterium</taxon>
    </lineage>
</organism>
<keyword evidence="1" id="KW-1133">Transmembrane helix</keyword>
<dbReference type="InterPro" id="IPR021529">
    <property type="entry name" value="DUF2798"/>
</dbReference>
<accession>A0ABW5KLH8</accession>
<dbReference type="RefSeq" id="WP_380905640.1">
    <property type="nucleotide sequence ID" value="NZ_JBHUEG010000012.1"/>
</dbReference>
<feature type="transmembrane region" description="Helical" evidence="1">
    <location>
        <begin position="49"/>
        <end position="68"/>
    </location>
</feature>
<name>A0ABW5KLH8_9SPHI</name>